<dbReference type="GO" id="GO:0006152">
    <property type="term" value="P:purine nucleoside catabolic process"/>
    <property type="evidence" value="ECO:0007669"/>
    <property type="project" value="TreeGrafter"/>
</dbReference>
<evidence type="ECO:0000259" key="3">
    <source>
        <dbReference type="Pfam" id="PF01156"/>
    </source>
</evidence>
<reference evidence="4" key="1">
    <citation type="journal article" date="2021" name="PeerJ">
        <title>Extensive microbial diversity within the chicken gut microbiome revealed by metagenomics and culture.</title>
        <authorList>
            <person name="Gilroy R."/>
            <person name="Ravi A."/>
            <person name="Getino M."/>
            <person name="Pursley I."/>
            <person name="Horton D.L."/>
            <person name="Alikhan N.F."/>
            <person name="Baker D."/>
            <person name="Gharbi K."/>
            <person name="Hall N."/>
            <person name="Watson M."/>
            <person name="Adriaenssens E.M."/>
            <person name="Foster-Nyarko E."/>
            <person name="Jarju S."/>
            <person name="Secka A."/>
            <person name="Antonio M."/>
            <person name="Oren A."/>
            <person name="Chaudhuri R.R."/>
            <person name="La Ragione R."/>
            <person name="Hildebrand F."/>
            <person name="Pallen M.J."/>
        </authorList>
    </citation>
    <scope>NUCLEOTIDE SEQUENCE</scope>
    <source>
        <strain evidence="4">CHK186-1790</strain>
    </source>
</reference>
<dbReference type="AlphaFoldDB" id="A0A9D2T0I9"/>
<dbReference type="PANTHER" id="PTHR12304:SF4">
    <property type="entry name" value="URIDINE NUCLEOSIDASE"/>
    <property type="match status" value="1"/>
</dbReference>
<dbReference type="GO" id="GO:0005829">
    <property type="term" value="C:cytosol"/>
    <property type="evidence" value="ECO:0007669"/>
    <property type="project" value="TreeGrafter"/>
</dbReference>
<dbReference type="SUPFAM" id="SSF53590">
    <property type="entry name" value="Nucleoside hydrolase"/>
    <property type="match status" value="1"/>
</dbReference>
<evidence type="ECO:0000313" key="5">
    <source>
        <dbReference type="Proteomes" id="UP000823882"/>
    </source>
</evidence>
<comment type="caution">
    <text evidence="4">The sequence shown here is derived from an EMBL/GenBank/DDBJ whole genome shotgun (WGS) entry which is preliminary data.</text>
</comment>
<keyword evidence="2" id="KW-0326">Glycosidase</keyword>
<evidence type="ECO:0000256" key="2">
    <source>
        <dbReference type="ARBA" id="ARBA00023295"/>
    </source>
</evidence>
<proteinExistence type="predicted"/>
<accession>A0A9D2T0I9</accession>
<dbReference type="InterPro" id="IPR001910">
    <property type="entry name" value="Inosine/uridine_hydrolase_dom"/>
</dbReference>
<dbReference type="Gene3D" id="3.90.245.10">
    <property type="entry name" value="Ribonucleoside hydrolase-like"/>
    <property type="match status" value="1"/>
</dbReference>
<protein>
    <submittedName>
        <fullName evidence="4">Nucleoside hydrolase</fullName>
    </submittedName>
</protein>
<sequence>MNTEKRPVILDCDPGIDDAVALLLAARAPELDLRAVTVVAGNVGLAHTSRNALRVLTLAGVEVPVCAGASGPLFGPVVTADEVHGADGLLGLPVPEPAFPLSEEPAWDALYREARAWGGALEVVATGPLTNLGVALAKYSDLPRYLRRIVLMGGATDFGNTTPAAEFNIYADPEAAEMVFRSGIPVVMCGLDVTHKAYLTHADIDRIEALGTPQASFAAATMRCGVEWHEKFLVPGAPMHDPCAMLYALEPELFTSLHCWVGVECRGAITRGRTVTDAYSDAKRDPNTELVTDVDRAAFVEAMTARLAVYG</sequence>
<reference evidence="4" key="2">
    <citation type="submission" date="2021-04" db="EMBL/GenBank/DDBJ databases">
        <authorList>
            <person name="Gilroy R."/>
        </authorList>
    </citation>
    <scope>NUCLEOTIDE SEQUENCE</scope>
    <source>
        <strain evidence="4">CHK186-1790</strain>
    </source>
</reference>
<dbReference type="Pfam" id="PF01156">
    <property type="entry name" value="IU_nuc_hydro"/>
    <property type="match status" value="1"/>
</dbReference>
<organism evidence="4 5">
    <name type="scientific">Candidatus Intestinimonas pullistercoris</name>
    <dbReference type="NCBI Taxonomy" id="2838623"/>
    <lineage>
        <taxon>Bacteria</taxon>
        <taxon>Bacillati</taxon>
        <taxon>Bacillota</taxon>
        <taxon>Clostridia</taxon>
        <taxon>Eubacteriales</taxon>
        <taxon>Intestinimonas</taxon>
    </lineage>
</organism>
<evidence type="ECO:0000256" key="1">
    <source>
        <dbReference type="ARBA" id="ARBA00022801"/>
    </source>
</evidence>
<dbReference type="InterPro" id="IPR023186">
    <property type="entry name" value="IUNH"/>
</dbReference>
<gene>
    <name evidence="4" type="ORF">H9701_03900</name>
</gene>
<dbReference type="CDD" id="cd02651">
    <property type="entry name" value="nuc_hydro_IU_UC_XIUA"/>
    <property type="match status" value="1"/>
</dbReference>
<dbReference type="PANTHER" id="PTHR12304">
    <property type="entry name" value="INOSINE-URIDINE PREFERRING NUCLEOSIDE HYDROLASE"/>
    <property type="match status" value="1"/>
</dbReference>
<keyword evidence="1 4" id="KW-0378">Hydrolase</keyword>
<evidence type="ECO:0000313" key="4">
    <source>
        <dbReference type="EMBL" id="HJC40680.1"/>
    </source>
</evidence>
<dbReference type="GO" id="GO:0045437">
    <property type="term" value="F:uridine nucleosidase activity"/>
    <property type="evidence" value="ECO:0007669"/>
    <property type="project" value="UniProtKB-ARBA"/>
</dbReference>
<dbReference type="PROSITE" id="PS01247">
    <property type="entry name" value="IUNH"/>
    <property type="match status" value="1"/>
</dbReference>
<dbReference type="Proteomes" id="UP000823882">
    <property type="component" value="Unassembled WGS sequence"/>
</dbReference>
<name>A0A9D2T0I9_9FIRM</name>
<dbReference type="InterPro" id="IPR015910">
    <property type="entry name" value="I/U_nuclsd_hydro_CS"/>
</dbReference>
<dbReference type="EMBL" id="DWWJ01000073">
    <property type="protein sequence ID" value="HJC40680.1"/>
    <property type="molecule type" value="Genomic_DNA"/>
</dbReference>
<dbReference type="InterPro" id="IPR036452">
    <property type="entry name" value="Ribo_hydro-like"/>
</dbReference>
<dbReference type="GO" id="GO:0008477">
    <property type="term" value="F:purine nucleosidase activity"/>
    <property type="evidence" value="ECO:0007669"/>
    <property type="project" value="TreeGrafter"/>
</dbReference>
<feature type="domain" description="Inosine/uridine-preferring nucleoside hydrolase" evidence="3">
    <location>
        <begin position="8"/>
        <end position="300"/>
    </location>
</feature>